<protein>
    <submittedName>
        <fullName evidence="1">Uncharacterized protein</fullName>
    </submittedName>
</protein>
<gene>
    <name evidence="1" type="ORF">Dsin_025199</name>
</gene>
<reference evidence="1" key="1">
    <citation type="journal article" date="2023" name="Plant J.">
        <title>Genome sequences and population genomics provide insights into the demographic history, inbreeding, and mutation load of two 'living fossil' tree species of Dipteronia.</title>
        <authorList>
            <person name="Feng Y."/>
            <person name="Comes H.P."/>
            <person name="Chen J."/>
            <person name="Zhu S."/>
            <person name="Lu R."/>
            <person name="Zhang X."/>
            <person name="Li P."/>
            <person name="Qiu J."/>
            <person name="Olsen K.M."/>
            <person name="Qiu Y."/>
        </authorList>
    </citation>
    <scope>NUCLEOTIDE SEQUENCE</scope>
    <source>
        <strain evidence="1">NBL</strain>
    </source>
</reference>
<dbReference type="GO" id="GO:0003684">
    <property type="term" value="F:damaged DNA binding"/>
    <property type="evidence" value="ECO:0007669"/>
    <property type="project" value="TreeGrafter"/>
</dbReference>
<keyword evidence="2" id="KW-1185">Reference proteome</keyword>
<accession>A0AAD9ZWI1</accession>
<name>A0AAD9ZWI1_9ROSI</name>
<comment type="caution">
    <text evidence="1">The sequence shown here is derived from an EMBL/GenBank/DDBJ whole genome shotgun (WGS) entry which is preliminary data.</text>
</comment>
<dbReference type="InterPro" id="IPR045028">
    <property type="entry name" value="DinG/Rad3-like"/>
</dbReference>
<dbReference type="GO" id="GO:0045951">
    <property type="term" value="P:positive regulation of mitotic recombination"/>
    <property type="evidence" value="ECO:0007669"/>
    <property type="project" value="TreeGrafter"/>
</dbReference>
<dbReference type="PANTHER" id="PTHR11472:SF1">
    <property type="entry name" value="GENERAL TRANSCRIPTION AND DNA REPAIR FACTOR IIH HELICASE SUBUNIT XPD"/>
    <property type="match status" value="1"/>
</dbReference>
<evidence type="ECO:0000313" key="2">
    <source>
        <dbReference type="Proteomes" id="UP001281410"/>
    </source>
</evidence>
<dbReference type="FunFam" id="3.40.50.300:FF:000128">
    <property type="entry name" value="Putative DNA repair helicase RAD3"/>
    <property type="match status" value="1"/>
</dbReference>
<evidence type="ECO:0000313" key="1">
    <source>
        <dbReference type="EMBL" id="KAK3193889.1"/>
    </source>
</evidence>
<dbReference type="GO" id="GO:0003678">
    <property type="term" value="F:DNA helicase activity"/>
    <property type="evidence" value="ECO:0007669"/>
    <property type="project" value="TreeGrafter"/>
</dbReference>
<sequence length="146" mass="16101">MVFVKLNPLTFGSRCRVPSGATFVPEEWPGAAMQGGACLAVLSCHEASLAIKPVFDRFQLVVITSGTLIPINLYPRLLNFHLVVSRSFKISLARDCICPMVLTRGSDQLLVITKFDMRSNPGVARNYRKLLVEMVSIVPVGIVFFC</sequence>
<proteinExistence type="predicted"/>
<dbReference type="GO" id="GO:0006366">
    <property type="term" value="P:transcription by RNA polymerase II"/>
    <property type="evidence" value="ECO:0007669"/>
    <property type="project" value="TreeGrafter"/>
</dbReference>
<dbReference type="PANTHER" id="PTHR11472">
    <property type="entry name" value="DNA REPAIR DEAD HELICASE RAD3/XP-D SUBFAMILY MEMBER"/>
    <property type="match status" value="1"/>
</dbReference>
<dbReference type="Proteomes" id="UP001281410">
    <property type="component" value="Unassembled WGS sequence"/>
</dbReference>
<dbReference type="AlphaFoldDB" id="A0AAD9ZWI1"/>
<dbReference type="GO" id="GO:0005634">
    <property type="term" value="C:nucleus"/>
    <property type="evidence" value="ECO:0007669"/>
    <property type="project" value="TreeGrafter"/>
</dbReference>
<organism evidence="1 2">
    <name type="scientific">Dipteronia sinensis</name>
    <dbReference type="NCBI Taxonomy" id="43782"/>
    <lineage>
        <taxon>Eukaryota</taxon>
        <taxon>Viridiplantae</taxon>
        <taxon>Streptophyta</taxon>
        <taxon>Embryophyta</taxon>
        <taxon>Tracheophyta</taxon>
        <taxon>Spermatophyta</taxon>
        <taxon>Magnoliopsida</taxon>
        <taxon>eudicotyledons</taxon>
        <taxon>Gunneridae</taxon>
        <taxon>Pentapetalae</taxon>
        <taxon>rosids</taxon>
        <taxon>malvids</taxon>
        <taxon>Sapindales</taxon>
        <taxon>Sapindaceae</taxon>
        <taxon>Hippocastanoideae</taxon>
        <taxon>Acereae</taxon>
        <taxon>Dipteronia</taxon>
    </lineage>
</organism>
<dbReference type="EMBL" id="JANJYJ010000008">
    <property type="protein sequence ID" value="KAK3193889.1"/>
    <property type="molecule type" value="Genomic_DNA"/>
</dbReference>